<comment type="caution">
    <text evidence="5">The sequence shown here is derived from an EMBL/GenBank/DDBJ whole genome shotgun (WGS) entry which is preliminary data.</text>
</comment>
<evidence type="ECO:0000313" key="6">
    <source>
        <dbReference type="Proteomes" id="UP000628854"/>
    </source>
</evidence>
<proteinExistence type="predicted"/>
<protein>
    <recommendedName>
        <fullName evidence="7">GPP34 family phosphoprotein</fullName>
    </recommendedName>
</protein>
<name>A0ABQ1JBH0_9PROT</name>
<reference evidence="6" key="1">
    <citation type="journal article" date="2019" name="Int. J. Syst. Evol. Microbiol.">
        <title>The Global Catalogue of Microorganisms (GCM) 10K type strain sequencing project: providing services to taxonomists for standard genome sequencing and annotation.</title>
        <authorList>
            <consortium name="The Broad Institute Genomics Platform"/>
            <consortium name="The Broad Institute Genome Sequencing Center for Infectious Disease"/>
            <person name="Wu L."/>
            <person name="Ma J."/>
        </authorList>
    </citation>
    <scope>NUCLEOTIDE SEQUENCE [LARGE SCALE GENOMIC DNA]</scope>
    <source>
        <strain evidence="6">CGMCC 1.15928</strain>
    </source>
</reference>
<dbReference type="Pfam" id="PF05719">
    <property type="entry name" value="GPP34"/>
    <property type="match status" value="1"/>
</dbReference>
<evidence type="ECO:0000256" key="2">
    <source>
        <dbReference type="ARBA" id="ARBA00023034"/>
    </source>
</evidence>
<dbReference type="PANTHER" id="PTHR12704:SF2">
    <property type="entry name" value="GOLGI PHOSPHOPROTEIN 3 HOMOLOG SAURON"/>
    <property type="match status" value="1"/>
</dbReference>
<dbReference type="Proteomes" id="UP000628854">
    <property type="component" value="Unassembled WGS sequence"/>
</dbReference>
<keyword evidence="2" id="KW-0333">Golgi apparatus</keyword>
<organism evidence="5 6">
    <name type="scientific">Henriciella pelagia</name>
    <dbReference type="NCBI Taxonomy" id="1977912"/>
    <lineage>
        <taxon>Bacteria</taxon>
        <taxon>Pseudomonadati</taxon>
        <taxon>Pseudomonadota</taxon>
        <taxon>Alphaproteobacteria</taxon>
        <taxon>Hyphomonadales</taxon>
        <taxon>Hyphomonadaceae</taxon>
        <taxon>Henriciella</taxon>
    </lineage>
</organism>
<keyword evidence="4" id="KW-0472">Membrane</keyword>
<dbReference type="Gene3D" id="1.10.3630.10">
    <property type="entry name" value="yeast vps74-n-term truncation variant domain like"/>
    <property type="match status" value="1"/>
</dbReference>
<evidence type="ECO:0000313" key="5">
    <source>
        <dbReference type="EMBL" id="GGB63281.1"/>
    </source>
</evidence>
<comment type="subcellular location">
    <subcellularLocation>
        <location evidence="1">Golgi apparatus membrane</location>
        <topology evidence="1">Peripheral membrane protein</topology>
        <orientation evidence="1">Cytoplasmic side</orientation>
    </subcellularLocation>
</comment>
<dbReference type="InterPro" id="IPR038261">
    <property type="entry name" value="GPP34-like_sf"/>
</dbReference>
<dbReference type="InterPro" id="IPR008628">
    <property type="entry name" value="GPP34-like"/>
</dbReference>
<sequence>MTLTIPEALMLLSRKNDTGEKQGQFVEYALAGGALVELVLRKRLVPQDEAAKKFNLVDTSPTGDSFLDGCLAVLESRGSGRTATRYVQCLAGKSKLMREQAKSLVRKGVLEEREKSFLIFNWTNYPERDSAPEALMVQHLEKAIAGDIALSTQDRAAIALADKTGLLRKNFDKALLSANKKRIKSIAKGAEGPTKAAMNAIDAVIASIAASTAAVAAAGASSG</sequence>
<accession>A0ABQ1JBH0</accession>
<evidence type="ECO:0000256" key="3">
    <source>
        <dbReference type="ARBA" id="ARBA00023121"/>
    </source>
</evidence>
<evidence type="ECO:0000256" key="1">
    <source>
        <dbReference type="ARBA" id="ARBA00004255"/>
    </source>
</evidence>
<dbReference type="EMBL" id="BMKF01000001">
    <property type="protein sequence ID" value="GGB63281.1"/>
    <property type="molecule type" value="Genomic_DNA"/>
</dbReference>
<keyword evidence="3" id="KW-0446">Lipid-binding</keyword>
<dbReference type="RefSeq" id="WP_084391585.1">
    <property type="nucleotide sequence ID" value="NZ_BMKF01000001.1"/>
</dbReference>
<gene>
    <name evidence="5" type="ORF">GCM10011503_09970</name>
</gene>
<dbReference type="PANTHER" id="PTHR12704">
    <property type="entry name" value="TRANS-GOLGI PROTEIN GMX33"/>
    <property type="match status" value="1"/>
</dbReference>
<evidence type="ECO:0000256" key="4">
    <source>
        <dbReference type="ARBA" id="ARBA00023136"/>
    </source>
</evidence>
<evidence type="ECO:0008006" key="7">
    <source>
        <dbReference type="Google" id="ProtNLM"/>
    </source>
</evidence>
<keyword evidence="6" id="KW-1185">Reference proteome</keyword>